<reference evidence="3" key="1">
    <citation type="submission" date="2020-08" db="EMBL/GenBank/DDBJ databases">
        <title>Novel species isolated from subtropical streams in China.</title>
        <authorList>
            <person name="Lu H."/>
        </authorList>
    </citation>
    <scope>NUCLEOTIDE SEQUENCE</scope>
    <source>
        <strain evidence="3">LX22W</strain>
    </source>
</reference>
<protein>
    <submittedName>
        <fullName evidence="3">DUF4124 domain-containing protein</fullName>
    </submittedName>
</protein>
<keyword evidence="4" id="KW-1185">Reference proteome</keyword>
<feature type="signal peptide" evidence="1">
    <location>
        <begin position="1"/>
        <end position="20"/>
    </location>
</feature>
<evidence type="ECO:0000256" key="1">
    <source>
        <dbReference type="SAM" id="SignalP"/>
    </source>
</evidence>
<gene>
    <name evidence="3" type="ORF">H8K36_00415</name>
</gene>
<proteinExistence type="predicted"/>
<feature type="domain" description="DUF4124" evidence="2">
    <location>
        <begin position="15"/>
        <end position="61"/>
    </location>
</feature>
<evidence type="ECO:0000313" key="3">
    <source>
        <dbReference type="EMBL" id="MBC3879825.1"/>
    </source>
</evidence>
<keyword evidence="1" id="KW-0732">Signal</keyword>
<sequence length="147" mass="16820">MKTLLMLAFLLVAPIANLQADTQVYKCSKNGVTSFSQTPCDGRISESQNIKTYTPNAEDQKKAFKDNQVRQKEYDRLIKIRHAEEAKLDAQNRALAKQAAATRKRCDNLKMHIDWAKEDYRNAKPKNQAQAKTKLKRSEEVYALSCK</sequence>
<dbReference type="EMBL" id="JACOFZ010000001">
    <property type="protein sequence ID" value="MBC3879825.1"/>
    <property type="molecule type" value="Genomic_DNA"/>
</dbReference>
<feature type="chain" id="PRO_5036698468" evidence="1">
    <location>
        <begin position="21"/>
        <end position="147"/>
    </location>
</feature>
<dbReference type="Proteomes" id="UP000627446">
    <property type="component" value="Unassembled WGS sequence"/>
</dbReference>
<dbReference type="AlphaFoldDB" id="A0A923KJN9"/>
<comment type="caution">
    <text evidence="3">The sequence shown here is derived from an EMBL/GenBank/DDBJ whole genome shotgun (WGS) entry which is preliminary data.</text>
</comment>
<dbReference type="Pfam" id="PF13511">
    <property type="entry name" value="DUF4124"/>
    <property type="match status" value="1"/>
</dbReference>
<evidence type="ECO:0000259" key="2">
    <source>
        <dbReference type="Pfam" id="PF13511"/>
    </source>
</evidence>
<accession>A0A923KJN9</accession>
<organism evidence="3 4">
    <name type="scientific">Undibacterium nitidum</name>
    <dbReference type="NCBI Taxonomy" id="2762298"/>
    <lineage>
        <taxon>Bacteria</taxon>
        <taxon>Pseudomonadati</taxon>
        <taxon>Pseudomonadota</taxon>
        <taxon>Betaproteobacteria</taxon>
        <taxon>Burkholderiales</taxon>
        <taxon>Oxalobacteraceae</taxon>
        <taxon>Undibacterium</taxon>
    </lineage>
</organism>
<name>A0A923KJN9_9BURK</name>
<evidence type="ECO:0000313" key="4">
    <source>
        <dbReference type="Proteomes" id="UP000627446"/>
    </source>
</evidence>
<dbReference type="RefSeq" id="WP_186915607.1">
    <property type="nucleotide sequence ID" value="NZ_JACOFZ010000001.1"/>
</dbReference>
<dbReference type="InterPro" id="IPR025392">
    <property type="entry name" value="DUF4124"/>
</dbReference>